<dbReference type="Pfam" id="PF06722">
    <property type="entry name" value="EryCIII-like_C"/>
    <property type="match status" value="1"/>
</dbReference>
<dbReference type="RefSeq" id="WP_013126920.1">
    <property type="nucleotide sequence ID" value="NC_014158.1"/>
</dbReference>
<dbReference type="Proteomes" id="UP000001213">
    <property type="component" value="Chromosome"/>
</dbReference>
<dbReference type="HOGENOM" id="CLU_000537_8_0_11"/>
<dbReference type="PANTHER" id="PTHR48050">
    <property type="entry name" value="STEROL 3-BETA-GLUCOSYLTRANSFERASE"/>
    <property type="match status" value="1"/>
</dbReference>
<keyword evidence="3" id="KW-0328">Glycosyltransferase</keyword>
<dbReference type="GO" id="GO:0033072">
    <property type="term" value="P:vancomycin biosynthetic process"/>
    <property type="evidence" value="ECO:0007669"/>
    <property type="project" value="UniProtKB-ARBA"/>
</dbReference>
<dbReference type="CDD" id="cd03784">
    <property type="entry name" value="GT1_Gtf-like"/>
    <property type="match status" value="1"/>
</dbReference>
<dbReference type="CAZy" id="GT1">
    <property type="family name" value="Glycosyltransferase Family 1"/>
</dbReference>
<dbReference type="InterPro" id="IPR002213">
    <property type="entry name" value="UDP_glucos_trans"/>
</dbReference>
<protein>
    <submittedName>
        <fullName evidence="3">Sterol 3-beta-glucosyltransferase</fullName>
        <ecNumber evidence="3">2.4.1.173</ecNumber>
    </submittedName>
</protein>
<dbReference type="GO" id="GO:0016906">
    <property type="term" value="F:sterol 3-beta-glucosyltransferase activity"/>
    <property type="evidence" value="ECO:0007669"/>
    <property type="project" value="UniProtKB-EC"/>
</dbReference>
<evidence type="ECO:0000259" key="2">
    <source>
        <dbReference type="Pfam" id="PF06722"/>
    </source>
</evidence>
<evidence type="ECO:0000313" key="3">
    <source>
        <dbReference type="EMBL" id="ADG78898.1"/>
    </source>
</evidence>
<dbReference type="EC" id="2.4.1.173" evidence="3"/>
<evidence type="ECO:0000259" key="1">
    <source>
        <dbReference type="Pfam" id="PF03033"/>
    </source>
</evidence>
<dbReference type="FunFam" id="3.40.50.2000:FF:000009">
    <property type="entry name" value="Sterol 3-beta-glucosyltransferase UGT80A2"/>
    <property type="match status" value="1"/>
</dbReference>
<dbReference type="SUPFAM" id="SSF53756">
    <property type="entry name" value="UDP-Glycosyltransferase/glycogen phosphorylase"/>
    <property type="match status" value="1"/>
</dbReference>
<reference evidence="3 4" key="2">
    <citation type="journal article" date="2011" name="Stand. Genomic Sci.">
        <title>Complete genome sequence of Tsukamurella paurometabola type strain (no. 33).</title>
        <authorList>
            <person name="Munk A.C."/>
            <person name="Lapidus A."/>
            <person name="Lucas S."/>
            <person name="Nolan M."/>
            <person name="Tice H."/>
            <person name="Cheng J.F."/>
            <person name="Del Rio T.G."/>
            <person name="Goodwin L."/>
            <person name="Pitluck S."/>
            <person name="Liolios K."/>
            <person name="Huntemann M."/>
            <person name="Ivanova N."/>
            <person name="Mavromatis K."/>
            <person name="Mikhailova N."/>
            <person name="Pati A."/>
            <person name="Chen A."/>
            <person name="Palaniappan K."/>
            <person name="Tapia R."/>
            <person name="Han C."/>
            <person name="Land M."/>
            <person name="Hauser L."/>
            <person name="Chang Y.J."/>
            <person name="Jeffries C.D."/>
            <person name="Brettin T."/>
            <person name="Yasawong M."/>
            <person name="Brambilla E.M."/>
            <person name="Rohde M."/>
            <person name="Sikorski J."/>
            <person name="Goker M."/>
            <person name="Detter J.C."/>
            <person name="Woyke T."/>
            <person name="Bristow J."/>
            <person name="Eisen J.A."/>
            <person name="Markowitz V."/>
            <person name="Hugenholtz P."/>
            <person name="Kyrpides N.C."/>
            <person name="Klenk H.P."/>
        </authorList>
    </citation>
    <scope>NUCLEOTIDE SEQUENCE [LARGE SCALE GENOMIC DNA]</scope>
    <source>
        <strain evidence="4">ATCC 8368 / DSM 20162 / CCUG 35730 / CIP 100753 / JCM 10117 / KCTC 9821 / NBRC 16120 / NCIMB 702349 / NCTC 13040</strain>
    </source>
</reference>
<dbReference type="GO" id="GO:0005975">
    <property type="term" value="P:carbohydrate metabolic process"/>
    <property type="evidence" value="ECO:0007669"/>
    <property type="project" value="InterPro"/>
</dbReference>
<dbReference type="InterPro" id="IPR050426">
    <property type="entry name" value="Glycosyltransferase_28"/>
</dbReference>
<dbReference type="Gene3D" id="3.40.50.2000">
    <property type="entry name" value="Glycogen Phosphorylase B"/>
    <property type="match status" value="2"/>
</dbReference>
<feature type="domain" description="Erythromycin biosynthesis protein CIII-like C-terminal" evidence="2">
    <location>
        <begin position="299"/>
        <end position="376"/>
    </location>
</feature>
<dbReference type="Pfam" id="PF03033">
    <property type="entry name" value="Glyco_transf_28"/>
    <property type="match status" value="1"/>
</dbReference>
<accession>D5UQC8</accession>
<dbReference type="STRING" id="521096.Tpau_2291"/>
<name>D5UQC8_TSUPD</name>
<dbReference type="InterPro" id="IPR010610">
    <property type="entry name" value="EryCIII-like_C"/>
</dbReference>
<gene>
    <name evidence="3" type="ordered locus">Tpau_2291</name>
</gene>
<dbReference type="EMBL" id="CP001966">
    <property type="protein sequence ID" value="ADG78898.1"/>
    <property type="molecule type" value="Genomic_DNA"/>
</dbReference>
<dbReference type="InterPro" id="IPR004276">
    <property type="entry name" value="GlycoTrans_28_N"/>
</dbReference>
<keyword evidence="4" id="KW-1185">Reference proteome</keyword>
<dbReference type="KEGG" id="tpr:Tpau_2291"/>
<sequence length="415" mass="43427">MTRIAISAFGTRGDVVPLTGLAHRLRSDGADVVIAAQEAYRDEIDAAGIAFAPLPRDTRAETIASPEAQALIDGASMRPSKKTLEQMRDGLRGVGQAMAHASDGADLLLLEGPVGALLGRHVAAALGLPSVGVIFQPASPTSAFIPPALGTRSYGPLGNRLVWWMGGFTERVYAPVVAELRRDLGLPGKPSAAERRAQRDRPVLYPFSEAVLPRPSDWPDHLYVTGYLTPEAPGGVPPHVEAFLEDGPPPVAITLGSTATAQGERLSAIIAQATAAAGVRAVVQRGWAGLAPEGEHLLVIDDLPHAQLFPRCAAVVHHCGAGTTAAAIRAGVPSIPVPGIMDQPFWARRLHLLGAGTAPLPRHSLSVDGLTEALRSAPDHLDRATKLGAVLRSEDGAGRAVRVIADMLDPRITPG</sequence>
<dbReference type="PANTHER" id="PTHR48050:SF13">
    <property type="entry name" value="STEROL 3-BETA-GLUCOSYLTRANSFERASE UGT80A2"/>
    <property type="match status" value="1"/>
</dbReference>
<proteinExistence type="predicted"/>
<keyword evidence="3" id="KW-0808">Transferase</keyword>
<reference evidence="4" key="1">
    <citation type="submission" date="2010-03" db="EMBL/GenBank/DDBJ databases">
        <title>The complete chromosome of Tsukamurella paurometabola DSM 20162.</title>
        <authorList>
            <consortium name="US DOE Joint Genome Institute (JGI-PGF)"/>
            <person name="Lucas S."/>
            <person name="Copeland A."/>
            <person name="Lapidus A."/>
            <person name="Glavina del Rio T."/>
            <person name="Dalin E."/>
            <person name="Tice H."/>
            <person name="Bruce D."/>
            <person name="Goodwin L."/>
            <person name="Pitluck S."/>
            <person name="Kyrpides N."/>
            <person name="Mavromatis K."/>
            <person name="Ivanova N."/>
            <person name="Mikhailova N."/>
            <person name="Munk A.C."/>
            <person name="Brettin T."/>
            <person name="Detter J.C."/>
            <person name="Tapia R."/>
            <person name="Han C."/>
            <person name="Larimer F."/>
            <person name="Land M."/>
            <person name="Hauser L."/>
            <person name="Markowitz V."/>
            <person name="Cheng J.-F."/>
            <person name="Hugenholtz P."/>
            <person name="Woyke T."/>
            <person name="Wu D."/>
            <person name="Jando M."/>
            <person name="Brambilla E."/>
            <person name="Klenk H.-P."/>
            <person name="Eisen J.A."/>
        </authorList>
    </citation>
    <scope>NUCLEOTIDE SEQUENCE [LARGE SCALE GENOMIC DNA]</scope>
    <source>
        <strain evidence="4">ATCC 8368 / DSM 20162 / CCUG 35730 / CIP 100753 / JCM 10117 / KCTC 9821 / NBRC 16120 / NCIMB 702349 / NCTC 13040</strain>
    </source>
</reference>
<evidence type="ECO:0000313" key="4">
    <source>
        <dbReference type="Proteomes" id="UP000001213"/>
    </source>
</evidence>
<dbReference type="AlphaFoldDB" id="D5UQC8"/>
<feature type="domain" description="Glycosyltransferase family 28 N-terminal" evidence="1">
    <location>
        <begin position="4"/>
        <end position="83"/>
    </location>
</feature>
<organism evidence="3 4">
    <name type="scientific">Tsukamurella paurometabola (strain ATCC 8368 / DSM 20162 / CCUG 35730 / CIP 100753 / JCM 10117 / KCTC 9821 / NBRC 16120 / NCIMB 702349 / NCTC 13040)</name>
    <name type="common">Corynebacterium paurometabolum</name>
    <dbReference type="NCBI Taxonomy" id="521096"/>
    <lineage>
        <taxon>Bacteria</taxon>
        <taxon>Bacillati</taxon>
        <taxon>Actinomycetota</taxon>
        <taxon>Actinomycetes</taxon>
        <taxon>Mycobacteriales</taxon>
        <taxon>Tsukamurellaceae</taxon>
        <taxon>Tsukamurella</taxon>
    </lineage>
</organism>
<dbReference type="eggNOG" id="COG1819">
    <property type="taxonomic scope" value="Bacteria"/>
</dbReference>